<evidence type="ECO:0000313" key="18">
    <source>
        <dbReference type="Proteomes" id="UP000641932"/>
    </source>
</evidence>
<dbReference type="EMBL" id="BMMS01000016">
    <property type="protein sequence ID" value="GGO91473.1"/>
    <property type="molecule type" value="Genomic_DNA"/>
</dbReference>
<comment type="catalytic activity">
    <reaction evidence="1">
        <text>Release of an N-terminal amino acid, Xaa-|-Yaa- from a peptide, amide or arylamide. Xaa is preferably Ala, but may be most amino acids including Pro (slow action). When a terminal hydrophobic residue is followed by a prolyl residue, the two may be released as an intact Xaa-Pro dipeptide.</text>
        <dbReference type="EC" id="3.4.11.2"/>
    </reaction>
</comment>
<reference evidence="17" key="2">
    <citation type="submission" date="2020-09" db="EMBL/GenBank/DDBJ databases">
        <authorList>
            <person name="Sun Q."/>
            <person name="Zhou Y."/>
        </authorList>
    </citation>
    <scope>NUCLEOTIDE SEQUENCE</scope>
    <source>
        <strain evidence="17">CGMCC 4.7201</strain>
    </source>
</reference>
<dbReference type="PRINTS" id="PR00756">
    <property type="entry name" value="ALADIPTASE"/>
</dbReference>
<dbReference type="SUPFAM" id="SSF55486">
    <property type="entry name" value="Metalloproteases ('zincins'), catalytic domain"/>
    <property type="match status" value="1"/>
</dbReference>
<keyword evidence="14" id="KW-0732">Signal</keyword>
<dbReference type="CDD" id="cd09603">
    <property type="entry name" value="M1_APN_like"/>
    <property type="match status" value="1"/>
</dbReference>
<dbReference type="InterPro" id="IPR045357">
    <property type="entry name" value="Aminopeptidase_N-like_N"/>
</dbReference>
<keyword evidence="18" id="KW-1185">Reference proteome</keyword>
<dbReference type="GO" id="GO:0016285">
    <property type="term" value="F:alanyl aminopeptidase activity"/>
    <property type="evidence" value="ECO:0007669"/>
    <property type="project" value="UniProtKB-EC"/>
</dbReference>
<evidence type="ECO:0000256" key="14">
    <source>
        <dbReference type="SAM" id="SignalP"/>
    </source>
</evidence>
<dbReference type="InterPro" id="IPR042097">
    <property type="entry name" value="Aminopeptidase_N-like_N_sf"/>
</dbReference>
<dbReference type="Gene3D" id="2.60.40.1730">
    <property type="entry name" value="tricorn interacting facor f3 domain"/>
    <property type="match status" value="1"/>
</dbReference>
<evidence type="ECO:0000259" key="16">
    <source>
        <dbReference type="Pfam" id="PF17900"/>
    </source>
</evidence>
<evidence type="ECO:0000256" key="10">
    <source>
        <dbReference type="ARBA" id="ARBA00023049"/>
    </source>
</evidence>
<dbReference type="GO" id="GO:0008237">
    <property type="term" value="F:metallopeptidase activity"/>
    <property type="evidence" value="ECO:0007669"/>
    <property type="project" value="UniProtKB-KW"/>
</dbReference>
<dbReference type="RefSeq" id="WP_189133042.1">
    <property type="nucleotide sequence ID" value="NZ_BMMS01000016.1"/>
</dbReference>
<evidence type="ECO:0000256" key="13">
    <source>
        <dbReference type="SAM" id="MobiDB-lite"/>
    </source>
</evidence>
<dbReference type="Gene3D" id="1.10.390.10">
    <property type="entry name" value="Neutral Protease Domain 2"/>
    <property type="match status" value="1"/>
</dbReference>
<feature type="region of interest" description="Disordered" evidence="13">
    <location>
        <begin position="495"/>
        <end position="538"/>
    </location>
</feature>
<evidence type="ECO:0000259" key="15">
    <source>
        <dbReference type="Pfam" id="PF01433"/>
    </source>
</evidence>
<dbReference type="GO" id="GO:0008270">
    <property type="term" value="F:zinc ion binding"/>
    <property type="evidence" value="ECO:0007669"/>
    <property type="project" value="InterPro"/>
</dbReference>
<evidence type="ECO:0000256" key="11">
    <source>
        <dbReference type="ARBA" id="ARBA00029811"/>
    </source>
</evidence>
<feature type="chain" id="PRO_5039072054" description="Aminopeptidase N" evidence="14">
    <location>
        <begin position="48"/>
        <end position="538"/>
    </location>
</feature>
<dbReference type="AlphaFoldDB" id="A0A918DYQ1"/>
<keyword evidence="9" id="KW-0862">Zinc</keyword>
<comment type="cofactor">
    <cofactor evidence="2">
        <name>Zn(2+)</name>
        <dbReference type="ChEBI" id="CHEBI:29105"/>
    </cofactor>
</comment>
<dbReference type="SUPFAM" id="SSF63737">
    <property type="entry name" value="Leukotriene A4 hydrolase N-terminal domain"/>
    <property type="match status" value="1"/>
</dbReference>
<evidence type="ECO:0000256" key="7">
    <source>
        <dbReference type="ARBA" id="ARBA00022723"/>
    </source>
</evidence>
<evidence type="ECO:0000256" key="9">
    <source>
        <dbReference type="ARBA" id="ARBA00022833"/>
    </source>
</evidence>
<keyword evidence="6" id="KW-0645">Protease</keyword>
<evidence type="ECO:0000256" key="6">
    <source>
        <dbReference type="ARBA" id="ARBA00022670"/>
    </source>
</evidence>
<reference evidence="17" key="1">
    <citation type="journal article" date="2014" name="Int. J. Syst. Evol. Microbiol.">
        <title>Complete genome sequence of Corynebacterium casei LMG S-19264T (=DSM 44701T), isolated from a smear-ripened cheese.</title>
        <authorList>
            <consortium name="US DOE Joint Genome Institute (JGI-PGF)"/>
            <person name="Walter F."/>
            <person name="Albersmeier A."/>
            <person name="Kalinowski J."/>
            <person name="Ruckert C."/>
        </authorList>
    </citation>
    <scope>NUCLEOTIDE SEQUENCE</scope>
    <source>
        <strain evidence="17">CGMCC 4.7201</strain>
    </source>
</reference>
<evidence type="ECO:0000313" key="17">
    <source>
        <dbReference type="EMBL" id="GGO91473.1"/>
    </source>
</evidence>
<dbReference type="InterPro" id="IPR001930">
    <property type="entry name" value="Peptidase_M1"/>
</dbReference>
<dbReference type="InterPro" id="IPR014782">
    <property type="entry name" value="Peptidase_M1_dom"/>
</dbReference>
<protein>
    <recommendedName>
        <fullName evidence="5">Aminopeptidase N</fullName>
        <ecNumber evidence="4">3.4.11.2</ecNumber>
    </recommendedName>
    <alternativeName>
        <fullName evidence="11">Alanine aminopeptidase</fullName>
    </alternativeName>
    <alternativeName>
        <fullName evidence="12">Lysyl aminopeptidase</fullName>
    </alternativeName>
</protein>
<organism evidence="17 18">
    <name type="scientific">Wenjunlia tyrosinilytica</name>
    <dbReference type="NCBI Taxonomy" id="1544741"/>
    <lineage>
        <taxon>Bacteria</taxon>
        <taxon>Bacillati</taxon>
        <taxon>Actinomycetota</taxon>
        <taxon>Actinomycetes</taxon>
        <taxon>Kitasatosporales</taxon>
        <taxon>Streptomycetaceae</taxon>
        <taxon>Wenjunlia</taxon>
    </lineage>
</organism>
<dbReference type="Pfam" id="PF17900">
    <property type="entry name" value="Peptidase_M1_N"/>
    <property type="match status" value="1"/>
</dbReference>
<gene>
    <name evidence="17" type="ORF">GCM10012280_39440</name>
</gene>
<comment type="similarity">
    <text evidence="3">Belongs to the peptidase M1 family.</text>
</comment>
<feature type="signal peptide" evidence="14">
    <location>
        <begin position="1"/>
        <end position="47"/>
    </location>
</feature>
<keyword evidence="7" id="KW-0479">Metal-binding</keyword>
<feature type="domain" description="Peptidase M1 membrane alanine aminopeptidase" evidence="15">
    <location>
        <begin position="320"/>
        <end position="488"/>
    </location>
</feature>
<dbReference type="PANTHER" id="PTHR11533">
    <property type="entry name" value="PROTEASE M1 ZINC METALLOPROTEASE"/>
    <property type="match status" value="1"/>
</dbReference>
<name>A0A918DYQ1_9ACTN</name>
<evidence type="ECO:0000256" key="4">
    <source>
        <dbReference type="ARBA" id="ARBA00012564"/>
    </source>
</evidence>
<dbReference type="EC" id="3.4.11.2" evidence="4"/>
<accession>A0A918DYQ1</accession>
<evidence type="ECO:0000256" key="1">
    <source>
        <dbReference type="ARBA" id="ARBA00000098"/>
    </source>
</evidence>
<dbReference type="PANTHER" id="PTHR11533:SF297">
    <property type="entry name" value="AMINOPEPTIDASE N"/>
    <property type="match status" value="1"/>
</dbReference>
<dbReference type="GO" id="GO:0006508">
    <property type="term" value="P:proteolysis"/>
    <property type="evidence" value="ECO:0007669"/>
    <property type="project" value="UniProtKB-KW"/>
</dbReference>
<feature type="domain" description="Aminopeptidase N-like N-terminal" evidence="16">
    <location>
        <begin position="186"/>
        <end position="246"/>
    </location>
</feature>
<evidence type="ECO:0000256" key="12">
    <source>
        <dbReference type="ARBA" id="ARBA00031533"/>
    </source>
</evidence>
<sequence>MPTRIDSVRVIAARLLPSRGASVRRTAAAVIALAAFAPAAFVPAASAVTATAPPVEVPGPGAAGVGDRLYPQLGNGGYDVRSYDISLDYRDKDRPLDAVTRISATATRALNRFNLDFARGEVRDLRVNGLPAAFRREGEELEISPVLPIAKDGTIRIEVHHTSDPAVDVRQGGWLPTGDGLAMANQADAAHRVFPCSDHPSDKAVFTFHVTAPRALTVVANGTRRDHAFVGDRATWTYRTAHPMATELAQVSIGDSAVVRRTGPHGLELRDVVPKKDAAALEPRLAMTPGQIAWMERRVGRFPFETYGVLSADATTGFELETQTLSLFERQVMLMREEVVAPLMVHELAHQWFGDSVSPADWSDLWLNEGHATWYEWTYAADKEGVDLTALLRAAYAADPKLRRQGGPPAAPLAPGADGKLGIFRGNVYSGGALVLYALRQRIGVAAFEKLERAWVADHRDGTASTADFIALASKVSGSDQKAFLRDWLYGTDTPPMPGHQDWTADSGDAPPAAAGQPPRSGHRSAPAGPAGSEGKSE</sequence>
<feature type="compositionally biased region" description="Low complexity" evidence="13">
    <location>
        <begin position="510"/>
        <end position="519"/>
    </location>
</feature>
<evidence type="ECO:0000256" key="5">
    <source>
        <dbReference type="ARBA" id="ARBA00015611"/>
    </source>
</evidence>
<proteinExistence type="inferred from homology"/>
<keyword evidence="8" id="KW-0378">Hydrolase</keyword>
<evidence type="ECO:0000256" key="3">
    <source>
        <dbReference type="ARBA" id="ARBA00010136"/>
    </source>
</evidence>
<dbReference type="InterPro" id="IPR027268">
    <property type="entry name" value="Peptidase_M4/M1_CTD_sf"/>
</dbReference>
<dbReference type="Proteomes" id="UP000641932">
    <property type="component" value="Unassembled WGS sequence"/>
</dbReference>
<dbReference type="InterPro" id="IPR050344">
    <property type="entry name" value="Peptidase_M1_aminopeptidases"/>
</dbReference>
<evidence type="ECO:0000256" key="8">
    <source>
        <dbReference type="ARBA" id="ARBA00022801"/>
    </source>
</evidence>
<dbReference type="Pfam" id="PF01433">
    <property type="entry name" value="Peptidase_M1"/>
    <property type="match status" value="1"/>
</dbReference>
<evidence type="ECO:0000256" key="2">
    <source>
        <dbReference type="ARBA" id="ARBA00001947"/>
    </source>
</evidence>
<keyword evidence="10 17" id="KW-0482">Metalloprotease</keyword>
<comment type="caution">
    <text evidence="17">The sequence shown here is derived from an EMBL/GenBank/DDBJ whole genome shotgun (WGS) entry which is preliminary data.</text>
</comment>